<feature type="domain" description="C2H2-type" evidence="19">
    <location>
        <begin position="1073"/>
        <end position="1100"/>
    </location>
</feature>
<dbReference type="SUPFAM" id="SSF48726">
    <property type="entry name" value="Immunoglobulin"/>
    <property type="match status" value="4"/>
</dbReference>
<dbReference type="Proteomes" id="UP000585614">
    <property type="component" value="Unassembled WGS sequence"/>
</dbReference>
<feature type="domain" description="C2H2-type" evidence="19">
    <location>
        <begin position="989"/>
        <end position="1016"/>
    </location>
</feature>
<evidence type="ECO:0000256" key="11">
    <source>
        <dbReference type="ARBA" id="ARBA00023163"/>
    </source>
</evidence>
<accession>A0A7J7SJC1</accession>
<dbReference type="SMART" id="SM00409">
    <property type="entry name" value="IG"/>
    <property type="match status" value="4"/>
</dbReference>
<dbReference type="Pfam" id="PF01352">
    <property type="entry name" value="KRAB"/>
    <property type="match status" value="1"/>
</dbReference>
<dbReference type="SMART" id="SM00408">
    <property type="entry name" value="IGc2"/>
    <property type="match status" value="4"/>
</dbReference>
<keyword evidence="7 16" id="KW-0863">Zinc-finger</keyword>
<dbReference type="Gene3D" id="6.10.140.140">
    <property type="match status" value="1"/>
</dbReference>
<dbReference type="InterPro" id="IPR007110">
    <property type="entry name" value="Ig-like_dom"/>
</dbReference>
<evidence type="ECO:0000256" key="2">
    <source>
        <dbReference type="ARBA" id="ARBA00004123"/>
    </source>
</evidence>
<dbReference type="InterPro" id="IPR056436">
    <property type="entry name" value="Znf-C2H2_ZIC1-5/GLI1-3-like"/>
</dbReference>
<evidence type="ECO:0000256" key="1">
    <source>
        <dbReference type="ARBA" id="ARBA00003767"/>
    </source>
</evidence>
<dbReference type="InterPro" id="IPR036179">
    <property type="entry name" value="Ig-like_dom_sf"/>
</dbReference>
<dbReference type="GO" id="GO:0000981">
    <property type="term" value="F:DNA-binding transcription factor activity, RNA polymerase II-specific"/>
    <property type="evidence" value="ECO:0007669"/>
    <property type="project" value="TreeGrafter"/>
</dbReference>
<evidence type="ECO:0000256" key="9">
    <source>
        <dbReference type="ARBA" id="ARBA00023015"/>
    </source>
</evidence>
<keyword evidence="5 18" id="KW-0732">Signal</keyword>
<evidence type="ECO:0000256" key="16">
    <source>
        <dbReference type="PROSITE-ProRule" id="PRU00042"/>
    </source>
</evidence>
<evidence type="ECO:0000256" key="4">
    <source>
        <dbReference type="ARBA" id="ARBA00022723"/>
    </source>
</evidence>
<dbReference type="PANTHER" id="PTHR24381:SF27">
    <property type="entry name" value="ZINC FINGER PROTEIN 180"/>
    <property type="match status" value="1"/>
</dbReference>
<comment type="similarity">
    <text evidence="15">Belongs to the immunoglobulin superfamily. CEA family.</text>
</comment>
<comment type="function">
    <text evidence="1">May be involved in transcriptional regulation.</text>
</comment>
<dbReference type="GO" id="GO:0008270">
    <property type="term" value="F:zinc ion binding"/>
    <property type="evidence" value="ECO:0007669"/>
    <property type="project" value="UniProtKB-KW"/>
</dbReference>
<evidence type="ECO:0000256" key="14">
    <source>
        <dbReference type="ARBA" id="ARBA00023319"/>
    </source>
</evidence>
<comment type="subcellular location">
    <subcellularLocation>
        <location evidence="2">Nucleus</location>
    </subcellularLocation>
</comment>
<feature type="domain" description="C2H2-type" evidence="19">
    <location>
        <begin position="1129"/>
        <end position="1156"/>
    </location>
</feature>
<dbReference type="SUPFAM" id="SSF57667">
    <property type="entry name" value="beta-beta-alpha zinc fingers"/>
    <property type="match status" value="7"/>
</dbReference>
<dbReference type="PANTHER" id="PTHR24381">
    <property type="entry name" value="ZINC FINGER PROTEIN"/>
    <property type="match status" value="1"/>
</dbReference>
<dbReference type="PROSITE" id="PS50157">
    <property type="entry name" value="ZINC_FINGER_C2H2_2"/>
    <property type="match status" value="12"/>
</dbReference>
<keyword evidence="13" id="KW-0539">Nucleus</keyword>
<dbReference type="EMBL" id="JACAGC010000022">
    <property type="protein sequence ID" value="KAF6288423.1"/>
    <property type="molecule type" value="Genomic_DNA"/>
</dbReference>
<dbReference type="InterPro" id="IPR036236">
    <property type="entry name" value="Znf_C2H2_sf"/>
</dbReference>
<keyword evidence="6" id="KW-0677">Repeat</keyword>
<dbReference type="PROSITE" id="PS50835">
    <property type="entry name" value="IG_LIKE"/>
    <property type="match status" value="4"/>
</dbReference>
<protein>
    <recommendedName>
        <fullName evidence="24">Zinc finger protein 180</fullName>
    </recommendedName>
</protein>
<dbReference type="CDD" id="cd07765">
    <property type="entry name" value="KRAB_A-box"/>
    <property type="match status" value="1"/>
</dbReference>
<proteinExistence type="inferred from homology"/>
<feature type="domain" description="Ig-like" evidence="21">
    <location>
        <begin position="141"/>
        <end position="220"/>
    </location>
</feature>
<dbReference type="InterPro" id="IPR003598">
    <property type="entry name" value="Ig_sub2"/>
</dbReference>
<evidence type="ECO:0000256" key="7">
    <source>
        <dbReference type="ARBA" id="ARBA00022771"/>
    </source>
</evidence>
<evidence type="ECO:0000256" key="6">
    <source>
        <dbReference type="ARBA" id="ARBA00022737"/>
    </source>
</evidence>
<dbReference type="Gene3D" id="2.60.40.10">
    <property type="entry name" value="Immunoglobulins"/>
    <property type="match status" value="4"/>
</dbReference>
<evidence type="ECO:0000259" key="19">
    <source>
        <dbReference type="PROSITE" id="PS50157"/>
    </source>
</evidence>
<evidence type="ECO:0000313" key="22">
    <source>
        <dbReference type="EMBL" id="KAF6288423.1"/>
    </source>
</evidence>
<evidence type="ECO:0000256" key="3">
    <source>
        <dbReference type="ARBA" id="ARBA00006991"/>
    </source>
</evidence>
<dbReference type="InterPro" id="IPR001909">
    <property type="entry name" value="KRAB"/>
</dbReference>
<dbReference type="InterPro" id="IPR003599">
    <property type="entry name" value="Ig_sub"/>
</dbReference>
<dbReference type="InterPro" id="IPR013087">
    <property type="entry name" value="Znf_C2H2_type"/>
</dbReference>
<dbReference type="GO" id="GO:0005634">
    <property type="term" value="C:nucleus"/>
    <property type="evidence" value="ECO:0007669"/>
    <property type="project" value="UniProtKB-SubCell"/>
</dbReference>
<feature type="compositionally biased region" description="Polar residues" evidence="17">
    <location>
        <begin position="563"/>
        <end position="574"/>
    </location>
</feature>
<feature type="domain" description="Ig-like" evidence="21">
    <location>
        <begin position="326"/>
        <end position="413"/>
    </location>
</feature>
<evidence type="ECO:0000256" key="17">
    <source>
        <dbReference type="SAM" id="MobiDB-lite"/>
    </source>
</evidence>
<feature type="domain" description="C2H2-type" evidence="19">
    <location>
        <begin position="1157"/>
        <end position="1184"/>
    </location>
</feature>
<feature type="signal peptide" evidence="18">
    <location>
        <begin position="1"/>
        <end position="25"/>
    </location>
</feature>
<comment type="similarity">
    <text evidence="3">Belongs to the krueppel C2H2-type zinc-finger protein family.</text>
</comment>
<keyword evidence="9" id="KW-0805">Transcription regulation</keyword>
<evidence type="ECO:0000259" key="20">
    <source>
        <dbReference type="PROSITE" id="PS50805"/>
    </source>
</evidence>
<reference evidence="22 23" key="1">
    <citation type="journal article" date="2020" name="Nature">
        <title>Six reference-quality genomes reveal evolution of bat adaptations.</title>
        <authorList>
            <person name="Jebb D."/>
            <person name="Huang Z."/>
            <person name="Pippel M."/>
            <person name="Hughes G.M."/>
            <person name="Lavrichenko K."/>
            <person name="Devanna P."/>
            <person name="Winkler S."/>
            <person name="Jermiin L.S."/>
            <person name="Skirmuntt E.C."/>
            <person name="Katzourakis A."/>
            <person name="Burkitt-Gray L."/>
            <person name="Ray D.A."/>
            <person name="Sullivan K.A.M."/>
            <person name="Roscito J.G."/>
            <person name="Kirilenko B.M."/>
            <person name="Davalos L.M."/>
            <person name="Corthals A.P."/>
            <person name="Power M.L."/>
            <person name="Jones G."/>
            <person name="Ransome R.D."/>
            <person name="Dechmann D.K.N."/>
            <person name="Locatelli A.G."/>
            <person name="Puechmaille S.J."/>
            <person name="Fedrigo O."/>
            <person name="Jarvis E.D."/>
            <person name="Hiller M."/>
            <person name="Vernes S.C."/>
            <person name="Myers E.W."/>
            <person name="Teeling E.C."/>
        </authorList>
    </citation>
    <scope>NUCLEOTIDE SEQUENCE [LARGE SCALE GENOMIC DNA]</scope>
    <source>
        <strain evidence="22">MRhiFer1</strain>
        <tissue evidence="22">Lung</tissue>
    </source>
</reference>
<dbReference type="PROSITE" id="PS50805">
    <property type="entry name" value="KRAB"/>
    <property type="match status" value="1"/>
</dbReference>
<evidence type="ECO:0000256" key="18">
    <source>
        <dbReference type="SAM" id="SignalP"/>
    </source>
</evidence>
<feature type="domain" description="C2H2-type" evidence="19">
    <location>
        <begin position="1101"/>
        <end position="1128"/>
    </location>
</feature>
<evidence type="ECO:0000259" key="21">
    <source>
        <dbReference type="PROSITE" id="PS50835"/>
    </source>
</evidence>
<keyword evidence="8" id="KW-0862">Zinc</keyword>
<evidence type="ECO:0000256" key="10">
    <source>
        <dbReference type="ARBA" id="ARBA00023125"/>
    </source>
</evidence>
<feature type="domain" description="Ig-like" evidence="21">
    <location>
        <begin position="34"/>
        <end position="119"/>
    </location>
</feature>
<feature type="domain" description="Ig-like" evidence="21">
    <location>
        <begin position="236"/>
        <end position="321"/>
    </location>
</feature>
<feature type="chain" id="PRO_5029449013" description="Zinc finger protein 180" evidence="18">
    <location>
        <begin position="26"/>
        <end position="1272"/>
    </location>
</feature>
<feature type="domain" description="KRAB" evidence="20">
    <location>
        <begin position="654"/>
        <end position="742"/>
    </location>
</feature>
<organism evidence="22 23">
    <name type="scientific">Rhinolophus ferrumequinum</name>
    <name type="common">Greater horseshoe bat</name>
    <dbReference type="NCBI Taxonomy" id="59479"/>
    <lineage>
        <taxon>Eukaryota</taxon>
        <taxon>Metazoa</taxon>
        <taxon>Chordata</taxon>
        <taxon>Craniata</taxon>
        <taxon>Vertebrata</taxon>
        <taxon>Euteleostomi</taxon>
        <taxon>Mammalia</taxon>
        <taxon>Eutheria</taxon>
        <taxon>Laurasiatheria</taxon>
        <taxon>Chiroptera</taxon>
        <taxon>Yinpterochiroptera</taxon>
        <taxon>Rhinolophoidea</taxon>
        <taxon>Rhinolophidae</taxon>
        <taxon>Rhinolophinae</taxon>
        <taxon>Rhinolophus</taxon>
    </lineage>
</organism>
<feature type="domain" description="C2H2-type" evidence="19">
    <location>
        <begin position="1185"/>
        <end position="1212"/>
    </location>
</feature>
<dbReference type="InterPro" id="IPR036051">
    <property type="entry name" value="KRAB_dom_sf"/>
</dbReference>
<evidence type="ECO:0000256" key="15">
    <source>
        <dbReference type="ARBA" id="ARBA00038222"/>
    </source>
</evidence>
<dbReference type="SMART" id="SM00355">
    <property type="entry name" value="ZnF_C2H2"/>
    <property type="match status" value="12"/>
</dbReference>
<keyword evidence="14" id="KW-0393">Immunoglobulin domain</keyword>
<evidence type="ECO:0000256" key="5">
    <source>
        <dbReference type="ARBA" id="ARBA00022729"/>
    </source>
</evidence>
<feature type="region of interest" description="Disordered" evidence="17">
    <location>
        <begin position="463"/>
        <end position="483"/>
    </location>
</feature>
<dbReference type="InterPro" id="IPR013783">
    <property type="entry name" value="Ig-like_fold"/>
</dbReference>
<name>A0A7J7SJC1_RHIFE</name>
<dbReference type="FunFam" id="3.30.160.60:FF:000784">
    <property type="entry name" value="Zinc finger protein 180"/>
    <property type="match status" value="1"/>
</dbReference>
<gene>
    <name evidence="22" type="ORF">mRhiFer1_009151</name>
</gene>
<dbReference type="FunFam" id="3.30.160.60:FF:000360">
    <property type="entry name" value="zinc finger protein 572"/>
    <property type="match status" value="1"/>
</dbReference>
<dbReference type="Pfam" id="PF23561">
    <property type="entry name" value="zf-C2H2_15"/>
    <property type="match status" value="1"/>
</dbReference>
<evidence type="ECO:0000256" key="8">
    <source>
        <dbReference type="ARBA" id="ARBA00022833"/>
    </source>
</evidence>
<keyword evidence="11" id="KW-0804">Transcription</keyword>
<feature type="domain" description="C2H2-type" evidence="19">
    <location>
        <begin position="933"/>
        <end position="960"/>
    </location>
</feature>
<feature type="domain" description="C2H2-type" evidence="19">
    <location>
        <begin position="1017"/>
        <end position="1044"/>
    </location>
</feature>
<feature type="domain" description="C2H2-type" evidence="19">
    <location>
        <begin position="1241"/>
        <end position="1268"/>
    </location>
</feature>
<dbReference type="GO" id="GO:0000977">
    <property type="term" value="F:RNA polymerase II transcription regulatory region sequence-specific DNA binding"/>
    <property type="evidence" value="ECO:0007669"/>
    <property type="project" value="TreeGrafter"/>
</dbReference>
<dbReference type="Gene3D" id="3.30.160.60">
    <property type="entry name" value="Classic Zinc Finger"/>
    <property type="match status" value="12"/>
</dbReference>
<evidence type="ECO:0000313" key="23">
    <source>
        <dbReference type="Proteomes" id="UP000585614"/>
    </source>
</evidence>
<evidence type="ECO:0008006" key="24">
    <source>
        <dbReference type="Google" id="ProtNLM"/>
    </source>
</evidence>
<dbReference type="FunFam" id="3.30.160.60:FF:001697">
    <property type="entry name" value="zinc finger protein 623"/>
    <property type="match status" value="1"/>
</dbReference>
<evidence type="ECO:0000256" key="12">
    <source>
        <dbReference type="ARBA" id="ARBA00023180"/>
    </source>
</evidence>
<feature type="domain" description="C2H2-type" evidence="19">
    <location>
        <begin position="961"/>
        <end position="988"/>
    </location>
</feature>
<dbReference type="FunFam" id="2.60.40.10:FF:000244">
    <property type="entry name" value="carcinoembryonic antigen-related cell adhesion molecule 16"/>
    <property type="match status" value="2"/>
</dbReference>
<sequence>MGPADSWGHPWAGILFSASLFTVWSLPTAVHLIPDAHLINTIGKSLAKPTISVSQGTAIEHREKVTFYCDTKDVNITIHWVANNRPLVFHERLQLSPDGKTLTILTVQREDAGNYQCEAWGARQVQSSDPTFLMVNYGPDPTEIKLESGVLSGEVVGVTEGSNVTFAVEVQSHPSPAFSWFFHNDSLRSLTTRTFTIHAVSREHEGTYRCLVSNSATHLSLLAALKVRVLERLAKPCIVSPSLNLQENASSVALTCQTTHERVRVQWLLKDQLLLPSKHLVLSADNKTLVIHGLGRNDTGPYECEVWNWGSWARSEPFWLTISYGPDRVDITMGPGSGVVSDVTAELNSSLTLQCRAESQPGAEYRWTFEHSTTVYMGGTLTIAALSWEHQGIYNCTALNPLTRLARSTLVLVRVVGSQSSWSAGAIAGITIGILTVIVLSTGLGCFLYIINVGWPSKETAEDPIHEATTPTSEKEPDGELSSDWPRLVYANIPEPQGQVRVKKMLPPDPPEQFYEKELPSETYGGCSQSPTKPLPKLTLHPSVPTLPKGNMESNYEVLVNPSGQRVASPSSSCRRAGPDTGWDRPGLGGEPVDTQLRTSGPCLCLEESMEERDEKPPEPLKACAQDSLFPQEILIKVEREDAGSLGSPSQEEVNFKIVTVDFTQEEEGILNPAQRTLDTDMILENHRDLVSWDSAAALGRRESSSKQSIFDDEPSHGVKIERLTRDDPWLSSCEEVWVCKDELEKRQEKEERLLKKLAVTQKTTITHERVCKSDELEKSGLNSSLLSPHMIPIRNHFHKHATRVKKLHCNSIVNNHQIINDREKLCENNECGKPSQSIHLIQFTKTQTEDKSYGFSNNSQSFSHDVPLNIHEKINARGKSFDFKECGQVLNHSISHNEQQRIPVEKNQHKCSKISQSSSLVQNMKNSEEKPFECNQCGKSFSWSSHLVAHQRTHTGEKPYECNECGKSFSRSSHLVSHQRTHTGEKPYRCNQCGKSFSQSYVLVVHQRTHTGEKPYECSQCGKSFRQSYKLIAHQRTHTGEKPYECNQCGKSFIQSYKLIAHQRIHTGEKPYECNQCGKSFSQSYKLVAHQRTHTGEKPFECNQCGKSFSWSSQLVAHQRTHTGEKPYECNECGKSFNRSSHLVMHQRTHTGEKPYECNQCGKSFSQSYVLVVHQRTHTGEKPYECNQCGKSFRQSSCLTQHQRTHTGEKPYECNQCGKTFSLSARLIVHQRTHTGEKPFTCNQCGKAFINSSKLIRHQATHTEDKSYECN</sequence>
<evidence type="ECO:0000256" key="13">
    <source>
        <dbReference type="ARBA" id="ARBA00023242"/>
    </source>
</evidence>
<dbReference type="Pfam" id="PF00096">
    <property type="entry name" value="zf-C2H2"/>
    <property type="match status" value="11"/>
</dbReference>
<keyword evidence="4" id="KW-0479">Metal-binding</keyword>
<dbReference type="PROSITE" id="PS00028">
    <property type="entry name" value="ZINC_FINGER_C2H2_1"/>
    <property type="match status" value="12"/>
</dbReference>
<dbReference type="AlphaFoldDB" id="A0A7J7SJC1"/>
<dbReference type="FunFam" id="3.30.160.60:FF:000078">
    <property type="entry name" value="Zinc finger protein 180"/>
    <property type="match status" value="3"/>
</dbReference>
<feature type="region of interest" description="Disordered" evidence="17">
    <location>
        <begin position="563"/>
        <end position="596"/>
    </location>
</feature>
<dbReference type="FunFam" id="3.30.160.60:FF:005075">
    <property type="match status" value="1"/>
</dbReference>
<comment type="caution">
    <text evidence="22">The sequence shown here is derived from an EMBL/GenBank/DDBJ whole genome shotgun (WGS) entry which is preliminary data.</text>
</comment>
<keyword evidence="10" id="KW-0238">DNA-binding</keyword>
<dbReference type="FunFam" id="3.30.160.60:FF:002254">
    <property type="entry name" value="Zinc finger protein 540"/>
    <property type="match status" value="5"/>
</dbReference>
<feature type="domain" description="C2H2-type" evidence="19">
    <location>
        <begin position="1045"/>
        <end position="1072"/>
    </location>
</feature>
<dbReference type="Pfam" id="PF13927">
    <property type="entry name" value="Ig_3"/>
    <property type="match status" value="4"/>
</dbReference>
<keyword evidence="12" id="KW-0325">Glycoprotein</keyword>
<feature type="domain" description="C2H2-type" evidence="19">
    <location>
        <begin position="1213"/>
        <end position="1240"/>
    </location>
</feature>
<dbReference type="SUPFAM" id="SSF109640">
    <property type="entry name" value="KRAB domain (Kruppel-associated box)"/>
    <property type="match status" value="1"/>
</dbReference>
<dbReference type="SMART" id="SM00349">
    <property type="entry name" value="KRAB"/>
    <property type="match status" value="1"/>
</dbReference>